<dbReference type="PANTHER" id="PTHR43394:SF11">
    <property type="entry name" value="ATP-BINDING CASSETTE TRANSPORTER"/>
    <property type="match status" value="1"/>
</dbReference>
<dbReference type="InterPro" id="IPR003439">
    <property type="entry name" value="ABC_transporter-like_ATP-bd"/>
</dbReference>
<dbReference type="InterPro" id="IPR003593">
    <property type="entry name" value="AAA+_ATPase"/>
</dbReference>
<dbReference type="GO" id="GO:0015421">
    <property type="term" value="F:ABC-type oligopeptide transporter activity"/>
    <property type="evidence" value="ECO:0007669"/>
    <property type="project" value="TreeGrafter"/>
</dbReference>
<dbReference type="FunFam" id="3.40.50.300:FF:000836">
    <property type="entry name" value="ABC transporter B family member 25"/>
    <property type="match status" value="1"/>
</dbReference>
<dbReference type="Proteomes" id="UP000440732">
    <property type="component" value="Unassembled WGS sequence"/>
</dbReference>
<evidence type="ECO:0000256" key="9">
    <source>
        <dbReference type="ARBA" id="ARBA00023136"/>
    </source>
</evidence>
<dbReference type="GO" id="GO:0090374">
    <property type="term" value="P:oligopeptide export from mitochondrion"/>
    <property type="evidence" value="ECO:0007669"/>
    <property type="project" value="TreeGrafter"/>
</dbReference>
<keyword evidence="8 11" id="KW-1133">Transmembrane helix</keyword>
<feature type="compositionally biased region" description="Basic and acidic residues" evidence="10">
    <location>
        <begin position="725"/>
        <end position="736"/>
    </location>
</feature>
<dbReference type="SUPFAM" id="SSF90123">
    <property type="entry name" value="ABC transporter transmembrane region"/>
    <property type="match status" value="2"/>
</dbReference>
<dbReference type="PROSITE" id="PS00211">
    <property type="entry name" value="ABC_TRANSPORTER_1"/>
    <property type="match status" value="2"/>
</dbReference>
<feature type="transmembrane region" description="Helical" evidence="11">
    <location>
        <begin position="1005"/>
        <end position="1026"/>
    </location>
</feature>
<evidence type="ECO:0000313" key="14">
    <source>
        <dbReference type="EMBL" id="KAE9096050.1"/>
    </source>
</evidence>
<evidence type="ECO:0000256" key="11">
    <source>
        <dbReference type="SAM" id="Phobius"/>
    </source>
</evidence>
<comment type="subcellular location">
    <subcellularLocation>
        <location evidence="1">Membrane</location>
        <topology evidence="1">Multi-pass membrane protein</topology>
    </subcellularLocation>
</comment>
<accession>A0A6A3RFX8</accession>
<dbReference type="Gene3D" id="3.40.50.300">
    <property type="entry name" value="P-loop containing nucleotide triphosphate hydrolases"/>
    <property type="match status" value="2"/>
</dbReference>
<dbReference type="GO" id="GO:0016887">
    <property type="term" value="F:ATP hydrolysis activity"/>
    <property type="evidence" value="ECO:0007669"/>
    <property type="project" value="InterPro"/>
</dbReference>
<feature type="domain" description="ABC transmembrane type-1" evidence="13">
    <location>
        <begin position="770"/>
        <end position="1068"/>
    </location>
</feature>
<keyword evidence="5" id="KW-0677">Repeat</keyword>
<evidence type="ECO:0000256" key="8">
    <source>
        <dbReference type="ARBA" id="ARBA00022989"/>
    </source>
</evidence>
<dbReference type="FunFam" id="3.40.50.300:FF:000251">
    <property type="entry name" value="ABC transporter B family member 19"/>
    <property type="match status" value="1"/>
</dbReference>
<feature type="region of interest" description="Disordered" evidence="10">
    <location>
        <begin position="725"/>
        <end position="756"/>
    </location>
</feature>
<dbReference type="GO" id="GO:0005524">
    <property type="term" value="F:ATP binding"/>
    <property type="evidence" value="ECO:0007669"/>
    <property type="project" value="UniProtKB-KW"/>
</dbReference>
<evidence type="ECO:0000256" key="4">
    <source>
        <dbReference type="ARBA" id="ARBA00022692"/>
    </source>
</evidence>
<sequence>MDAFWCLASSTAIGITIVDSAVSLTPSKKTLLSIELEGLGTLSDVRSEGGFTCQHESVRECLQLTAFGADGFWRRSLTFPPEAESDRFMAAPSASDSPREVPYAQLVTPRAVLINDTASDIDKQTPELNAGQQAAPSNFSFLDLYRFATPWGRLLTAIAVVMAGVNGALFPCIALAFGKAIGAFAQVDGGVDRDTLNSAALDYFFIAIGLFVTDYLAYLLFSLSAERQMKALRAQALRHMLYMDISWYDLHDPLQLSSRITGDTVKIKNGMGEKLGDFVKYMCQFVTGYIIGLARGWDIALVMTCVVPVMGWSMGYVMKKWQTRATYAQQVYAQAGAVAEETLGSIRTVSSLTAEQRALEKYNQHTAEVEKGNIEQGKMLSLMLGLSRSCDWLMYAAGVWYGGSKVWRGEASPKTVFQALMGILMGMRSIGLIFPNITAILEAKGAAVALYELLDTQSLIDASHHDEGVIPDSCLGRIEAVNVHFAYPSRPDAPILRDYSVTIESGQTVAFVGASGGGKSTIISLLERFYDPTSGSILLDGRDVRTLNVKWLRSQIGLVSQEPVLFATTIAENIAASWIDFTREDIIAAARMANAHTFIMSLPENYDTLVGEKGVSLSGGQKQRVAIARAIIRKPKILVLDEATSALDAGSEQAIVVLAEGHVVEEGSHDELVEIEHGVYRNLYEIQESKAQEEAEAAALALKEATSKELKGEFDGLLDRKVSRRSTRNDEARRSGCDNGSDGDDKYESPRRFTLRDTNQLSTPERRYFALGMVGAAINGASFPASAVLISQLVSIMTIDYAYYQEYNDRSYLSSMPHRVTLYGCLYIAGAVILLLGRAMQSYGFQYMAEKLTARLRGIHFSSLCRQNIGFFDKTENATGALTADLATDALRVAVISGETEGRLFQAVFTTVAALLISFLAGSWLLSLVMLAIIPFLVLGNVFRGNNMRGKSILADDMTEVGAHASEVLGNIRTVVSLGLEKSSCDKFSVLLEAPMTSGERNAQVNGLAVGFSSFIVFATYALAFWYGGKLVDDGDITFLQLMRSLMAIIMSSQTVGASIGYLADADGAFEAGGVIIYLRDRQLPIDSFSEEGLRPDTVVGKIEFKDVLFRYPTRPNVTVLQNYNLIIEPGETVAFCGPSGGGKSTCVSLLERFYDPVRGQVLLDGVDLRQLNVRWLRGQLGLVGQEPTLFIGTIAENIAYGLDKTPSMEEIETVARMSNAHDFITQFPDGYNTQVGMKGEQLSGGQKQRIAIARAMIKSPSILLLDEATSALDLESEKIVQEALDKVVAMHRRTTIVIAHRLSTIRHADKICVVSGGKIAEQGTHQELVNRHGIYAKLVETSSS</sequence>
<dbReference type="PANTHER" id="PTHR43394">
    <property type="entry name" value="ATP-DEPENDENT PERMEASE MDL1, MITOCHONDRIAL"/>
    <property type="match status" value="1"/>
</dbReference>
<feature type="transmembrane region" description="Helical" evidence="11">
    <location>
        <begin position="912"/>
        <end position="939"/>
    </location>
</feature>
<dbReference type="Gene3D" id="1.20.1560.10">
    <property type="entry name" value="ABC transporter type 1, transmembrane domain"/>
    <property type="match status" value="2"/>
</dbReference>
<feature type="transmembrane region" description="Helical" evidence="11">
    <location>
        <begin position="820"/>
        <end position="840"/>
    </location>
</feature>
<dbReference type="InterPro" id="IPR017871">
    <property type="entry name" value="ABC_transporter-like_CS"/>
</dbReference>
<evidence type="ECO:0000256" key="3">
    <source>
        <dbReference type="ARBA" id="ARBA00022448"/>
    </source>
</evidence>
<dbReference type="PROSITE" id="PS50929">
    <property type="entry name" value="ABC_TM1F"/>
    <property type="match status" value="2"/>
</dbReference>
<dbReference type="FunFam" id="1.20.1560.10:FF:000302">
    <property type="entry name" value="Uncharacterized protein"/>
    <property type="match status" value="1"/>
</dbReference>
<evidence type="ECO:0000259" key="13">
    <source>
        <dbReference type="PROSITE" id="PS50929"/>
    </source>
</evidence>
<keyword evidence="3" id="KW-0813">Transport</keyword>
<feature type="compositionally biased region" description="Basic and acidic residues" evidence="10">
    <location>
        <begin position="743"/>
        <end position="755"/>
    </location>
</feature>
<dbReference type="EMBL" id="QXGA01002531">
    <property type="protein sequence ID" value="KAE9096050.1"/>
    <property type="molecule type" value="Genomic_DNA"/>
</dbReference>
<dbReference type="CDD" id="cd18578">
    <property type="entry name" value="ABC_6TM_Pgp_ABCB1_D2_like"/>
    <property type="match status" value="1"/>
</dbReference>
<feature type="transmembrane region" description="Helical" evidence="11">
    <location>
        <begin position="154"/>
        <end position="177"/>
    </location>
</feature>
<evidence type="ECO:0000256" key="2">
    <source>
        <dbReference type="ARBA" id="ARBA00007577"/>
    </source>
</evidence>
<dbReference type="InterPro" id="IPR027417">
    <property type="entry name" value="P-loop_NTPase"/>
</dbReference>
<evidence type="ECO:0000256" key="1">
    <source>
        <dbReference type="ARBA" id="ARBA00004141"/>
    </source>
</evidence>
<dbReference type="GO" id="GO:0005743">
    <property type="term" value="C:mitochondrial inner membrane"/>
    <property type="evidence" value="ECO:0007669"/>
    <property type="project" value="TreeGrafter"/>
</dbReference>
<proteinExistence type="inferred from homology"/>
<feature type="domain" description="ABC transmembrane type-1" evidence="13">
    <location>
        <begin position="157"/>
        <end position="442"/>
    </location>
</feature>
<gene>
    <name evidence="14" type="ORF">PF006_g23864</name>
</gene>
<dbReference type="Pfam" id="PF00664">
    <property type="entry name" value="ABC_membrane"/>
    <property type="match status" value="2"/>
</dbReference>
<evidence type="ECO:0000256" key="5">
    <source>
        <dbReference type="ARBA" id="ARBA00022737"/>
    </source>
</evidence>
<dbReference type="SUPFAM" id="SSF52540">
    <property type="entry name" value="P-loop containing nucleoside triphosphate hydrolases"/>
    <property type="match status" value="2"/>
</dbReference>
<dbReference type="SMART" id="SM00382">
    <property type="entry name" value="AAA"/>
    <property type="match status" value="2"/>
</dbReference>
<comment type="similarity">
    <text evidence="2">Belongs to the ABC transporter superfamily. ABCB family. Multidrug resistance exporter (TC 3.A.1.201) subfamily.</text>
</comment>
<feature type="transmembrane region" description="Helical" evidence="11">
    <location>
        <begin position="300"/>
        <end position="318"/>
    </location>
</feature>
<name>A0A6A3RFX8_9STRA</name>
<feature type="domain" description="ABC transporter" evidence="12">
    <location>
        <begin position="1103"/>
        <end position="1342"/>
    </location>
</feature>
<dbReference type="InterPro" id="IPR011527">
    <property type="entry name" value="ABC1_TM_dom"/>
</dbReference>
<dbReference type="InterPro" id="IPR036640">
    <property type="entry name" value="ABC1_TM_sf"/>
</dbReference>
<organism evidence="14 15">
    <name type="scientific">Phytophthora fragariae</name>
    <dbReference type="NCBI Taxonomy" id="53985"/>
    <lineage>
        <taxon>Eukaryota</taxon>
        <taxon>Sar</taxon>
        <taxon>Stramenopiles</taxon>
        <taxon>Oomycota</taxon>
        <taxon>Peronosporomycetes</taxon>
        <taxon>Peronosporales</taxon>
        <taxon>Peronosporaceae</taxon>
        <taxon>Phytophthora</taxon>
    </lineage>
</organism>
<keyword evidence="7" id="KW-0067">ATP-binding</keyword>
<dbReference type="Pfam" id="PF00005">
    <property type="entry name" value="ABC_tran"/>
    <property type="match status" value="2"/>
</dbReference>
<dbReference type="PROSITE" id="PS50893">
    <property type="entry name" value="ABC_TRANSPORTER_2"/>
    <property type="match status" value="2"/>
</dbReference>
<dbReference type="CDD" id="cd03249">
    <property type="entry name" value="ABC_MTABC3_MDL1_MDL2"/>
    <property type="match status" value="1"/>
</dbReference>
<protein>
    <submittedName>
        <fullName evidence="14">Multidrug resistance protein</fullName>
    </submittedName>
</protein>
<evidence type="ECO:0000256" key="7">
    <source>
        <dbReference type="ARBA" id="ARBA00022840"/>
    </source>
</evidence>
<comment type="caution">
    <text evidence="14">The sequence shown here is derived from an EMBL/GenBank/DDBJ whole genome shotgun (WGS) entry which is preliminary data.</text>
</comment>
<evidence type="ECO:0000259" key="12">
    <source>
        <dbReference type="PROSITE" id="PS50893"/>
    </source>
</evidence>
<keyword evidence="9 11" id="KW-0472">Membrane</keyword>
<reference evidence="14 15" key="1">
    <citation type="submission" date="2018-08" db="EMBL/GenBank/DDBJ databases">
        <title>Genomic investigation of the strawberry pathogen Phytophthora fragariae indicates pathogenicity is determined by transcriptional variation in three key races.</title>
        <authorList>
            <person name="Adams T.M."/>
            <person name="Armitage A.D."/>
            <person name="Sobczyk M.K."/>
            <person name="Bates H.J."/>
            <person name="Dunwell J.M."/>
            <person name="Nellist C.F."/>
            <person name="Harrison R.J."/>
        </authorList>
    </citation>
    <scope>NUCLEOTIDE SEQUENCE [LARGE SCALE GENOMIC DNA]</scope>
    <source>
        <strain evidence="14 15">NOV-5</strain>
    </source>
</reference>
<keyword evidence="4 11" id="KW-0812">Transmembrane</keyword>
<evidence type="ECO:0000256" key="6">
    <source>
        <dbReference type="ARBA" id="ARBA00022741"/>
    </source>
</evidence>
<feature type="transmembrane region" description="Helical" evidence="11">
    <location>
        <begin position="203"/>
        <end position="223"/>
    </location>
</feature>
<dbReference type="CDD" id="cd18577">
    <property type="entry name" value="ABC_6TM_Pgp_ABCB1_D1_like"/>
    <property type="match status" value="1"/>
</dbReference>
<dbReference type="InterPro" id="IPR039421">
    <property type="entry name" value="Type_1_exporter"/>
</dbReference>
<feature type="domain" description="ABC transporter" evidence="12">
    <location>
        <begin position="478"/>
        <end position="730"/>
    </location>
</feature>
<evidence type="ECO:0000313" key="15">
    <source>
        <dbReference type="Proteomes" id="UP000440732"/>
    </source>
</evidence>
<evidence type="ECO:0000256" key="10">
    <source>
        <dbReference type="SAM" id="MobiDB-lite"/>
    </source>
</evidence>
<keyword evidence="6" id="KW-0547">Nucleotide-binding</keyword>